<dbReference type="InterPro" id="IPR016055">
    <property type="entry name" value="A-D-PHexomutase_a/b/a-I/II/III"/>
</dbReference>
<dbReference type="EMBL" id="MFAM01000015">
    <property type="protein sequence ID" value="OGD79649.1"/>
    <property type="molecule type" value="Genomic_DNA"/>
</dbReference>
<dbReference type="PANTHER" id="PTHR43771:SF2">
    <property type="entry name" value="PHOSPHOMANNOMUTASE_PHOSPHOGLUCOMUTASE"/>
    <property type="match status" value="1"/>
</dbReference>
<dbReference type="Proteomes" id="UP000176682">
    <property type="component" value="Unassembled WGS sequence"/>
</dbReference>
<dbReference type="Gene3D" id="3.40.120.10">
    <property type="entry name" value="Alpha-D-Glucose-1,6-Bisphosphate, subunit A, domain 3"/>
    <property type="match status" value="3"/>
</dbReference>
<evidence type="ECO:0000256" key="5">
    <source>
        <dbReference type="ARBA" id="ARBA00022842"/>
    </source>
</evidence>
<organism evidence="10 11">
    <name type="scientific">Candidatus Collierbacteria bacterium RIFOXYB1_FULL_49_13</name>
    <dbReference type="NCBI Taxonomy" id="1817728"/>
    <lineage>
        <taxon>Bacteria</taxon>
        <taxon>Candidatus Collieribacteriota</taxon>
    </lineage>
</organism>
<comment type="similarity">
    <text evidence="2">Belongs to the phosphohexose mutase family.</text>
</comment>
<feature type="domain" description="Alpha-D-phosphohexomutase alpha/beta/alpha" evidence="9">
    <location>
        <begin position="263"/>
        <end position="369"/>
    </location>
</feature>
<dbReference type="CDD" id="cd03089">
    <property type="entry name" value="PMM_PGM"/>
    <property type="match status" value="1"/>
</dbReference>
<feature type="domain" description="Alpha-D-phosphohexomutase alpha/beta/alpha" evidence="8">
    <location>
        <begin position="160"/>
        <end position="257"/>
    </location>
</feature>
<sequence length="478" mass="53308">MSFYKIVSGINPQIFRGYDLRGMMGTDLSPDVYYTLGRAYATFLARRRIQSCPVGRDSRKNGAEYQEAFMTGLNDGGVDTIDIGLTLSQIIYFASYHFLSKGGTIVTASHNPPEYNGLKLGTGYSETMITPEIQELRMIAESGKFVEGKGGRKAEDISKAYREYILSLFSLKKRWKVVVDACNATAGLFLPQLLREAGCEVIEQNCDVDENFPLGSPDPTDVEVLERIAEGVKKSRADIGFGYDADGDRMAVVDGRGRSIWMDSIVAIFAKDVLSTMPGAPIVFNTFCSRQVKETIEAYGGKAEMWITGHSFIKAKVKELRSPFGGELSGHIFFMDNFFGHDDSAYASLRLLTYLERINKTLAEEMDSLPVYVSSPEIKIKLPDEVKFKVISGKVTDAFKKKWPQGEYTQIDGVRVDLPDRMAIVRASQNGPYAGVKFEGKTREIYEEMRQTVLEILKEQPEIVWGDPMNANEKALTG</sequence>
<dbReference type="SUPFAM" id="SSF55957">
    <property type="entry name" value="Phosphoglucomutase, C-terminal domain"/>
    <property type="match status" value="1"/>
</dbReference>
<evidence type="ECO:0000313" key="10">
    <source>
        <dbReference type="EMBL" id="OGD79649.1"/>
    </source>
</evidence>
<evidence type="ECO:0000313" key="11">
    <source>
        <dbReference type="Proteomes" id="UP000176682"/>
    </source>
</evidence>
<evidence type="ECO:0000259" key="7">
    <source>
        <dbReference type="Pfam" id="PF02878"/>
    </source>
</evidence>
<dbReference type="InterPro" id="IPR005844">
    <property type="entry name" value="A-D-PHexomutase_a/b/a-I"/>
</dbReference>
<gene>
    <name evidence="10" type="ORF">A2368_00165</name>
</gene>
<dbReference type="GO" id="GO:0046872">
    <property type="term" value="F:metal ion binding"/>
    <property type="evidence" value="ECO:0007669"/>
    <property type="project" value="UniProtKB-KW"/>
</dbReference>
<protein>
    <recommendedName>
        <fullName evidence="12">Phosphomannomutase</fullName>
    </recommendedName>
</protein>
<evidence type="ECO:0000256" key="2">
    <source>
        <dbReference type="ARBA" id="ARBA00010231"/>
    </source>
</evidence>
<dbReference type="GO" id="GO:0005975">
    <property type="term" value="P:carbohydrate metabolic process"/>
    <property type="evidence" value="ECO:0007669"/>
    <property type="project" value="InterPro"/>
</dbReference>
<dbReference type="InterPro" id="IPR005845">
    <property type="entry name" value="A-D-PHexomutase_a/b/a-II"/>
</dbReference>
<evidence type="ECO:0000259" key="8">
    <source>
        <dbReference type="Pfam" id="PF02879"/>
    </source>
</evidence>
<dbReference type="SUPFAM" id="SSF53738">
    <property type="entry name" value="Phosphoglucomutase, first 3 domains"/>
    <property type="match status" value="3"/>
</dbReference>
<dbReference type="Pfam" id="PF02878">
    <property type="entry name" value="PGM_PMM_I"/>
    <property type="match status" value="1"/>
</dbReference>
<proteinExistence type="inferred from homology"/>
<evidence type="ECO:0008006" key="12">
    <source>
        <dbReference type="Google" id="ProtNLM"/>
    </source>
</evidence>
<dbReference type="Pfam" id="PF02879">
    <property type="entry name" value="PGM_PMM_II"/>
    <property type="match status" value="1"/>
</dbReference>
<dbReference type="PANTHER" id="PTHR43771">
    <property type="entry name" value="PHOSPHOMANNOMUTASE"/>
    <property type="match status" value="1"/>
</dbReference>
<keyword evidence="3" id="KW-0597">Phosphoprotein</keyword>
<feature type="domain" description="Alpha-D-phosphohexomutase alpha/beta/alpha" evidence="7">
    <location>
        <begin position="13"/>
        <end position="145"/>
    </location>
</feature>
<evidence type="ECO:0000259" key="9">
    <source>
        <dbReference type="Pfam" id="PF02880"/>
    </source>
</evidence>
<dbReference type="GO" id="GO:0016868">
    <property type="term" value="F:intramolecular phosphotransferase activity"/>
    <property type="evidence" value="ECO:0007669"/>
    <property type="project" value="InterPro"/>
</dbReference>
<comment type="cofactor">
    <cofactor evidence="1">
        <name>Mg(2+)</name>
        <dbReference type="ChEBI" id="CHEBI:18420"/>
    </cofactor>
</comment>
<comment type="caution">
    <text evidence="10">The sequence shown here is derived from an EMBL/GenBank/DDBJ whole genome shotgun (WGS) entry which is preliminary data.</text>
</comment>
<dbReference type="InterPro" id="IPR005841">
    <property type="entry name" value="Alpha-D-phosphohexomutase_SF"/>
</dbReference>
<dbReference type="PRINTS" id="PR00509">
    <property type="entry name" value="PGMPMM"/>
</dbReference>
<accession>A0A1F5FJ32</accession>
<dbReference type="InterPro" id="IPR036900">
    <property type="entry name" value="A-D-PHexomutase_C_sf"/>
</dbReference>
<dbReference type="Gene3D" id="3.30.310.50">
    <property type="entry name" value="Alpha-D-phosphohexomutase, C-terminal domain"/>
    <property type="match status" value="1"/>
</dbReference>
<evidence type="ECO:0000256" key="1">
    <source>
        <dbReference type="ARBA" id="ARBA00001946"/>
    </source>
</evidence>
<dbReference type="AlphaFoldDB" id="A0A1F5FJ32"/>
<keyword evidence="6" id="KW-0413">Isomerase</keyword>
<keyword evidence="4" id="KW-0479">Metal-binding</keyword>
<evidence type="ECO:0000256" key="4">
    <source>
        <dbReference type="ARBA" id="ARBA00022723"/>
    </source>
</evidence>
<evidence type="ECO:0000256" key="6">
    <source>
        <dbReference type="ARBA" id="ARBA00023235"/>
    </source>
</evidence>
<dbReference type="Pfam" id="PF02880">
    <property type="entry name" value="PGM_PMM_III"/>
    <property type="match status" value="1"/>
</dbReference>
<keyword evidence="5" id="KW-0460">Magnesium</keyword>
<name>A0A1F5FJ32_9BACT</name>
<reference evidence="10 11" key="1">
    <citation type="journal article" date="2016" name="Nat. Commun.">
        <title>Thousands of microbial genomes shed light on interconnected biogeochemical processes in an aquifer system.</title>
        <authorList>
            <person name="Anantharaman K."/>
            <person name="Brown C.T."/>
            <person name="Hug L.A."/>
            <person name="Sharon I."/>
            <person name="Castelle C.J."/>
            <person name="Probst A.J."/>
            <person name="Thomas B.C."/>
            <person name="Singh A."/>
            <person name="Wilkins M.J."/>
            <person name="Karaoz U."/>
            <person name="Brodie E.L."/>
            <person name="Williams K.H."/>
            <person name="Hubbard S.S."/>
            <person name="Banfield J.F."/>
        </authorList>
    </citation>
    <scope>NUCLEOTIDE SEQUENCE [LARGE SCALE GENOMIC DNA]</scope>
</reference>
<dbReference type="InterPro" id="IPR005846">
    <property type="entry name" value="A-D-PHexomutase_a/b/a-III"/>
</dbReference>
<evidence type="ECO:0000256" key="3">
    <source>
        <dbReference type="ARBA" id="ARBA00022553"/>
    </source>
</evidence>